<evidence type="ECO:0000259" key="3">
    <source>
        <dbReference type="PROSITE" id="PS50940"/>
    </source>
</evidence>
<dbReference type="GO" id="GO:0008061">
    <property type="term" value="F:chitin binding"/>
    <property type="evidence" value="ECO:0007669"/>
    <property type="project" value="InterPro"/>
</dbReference>
<evidence type="ECO:0000256" key="2">
    <source>
        <dbReference type="SAM" id="SignalP"/>
    </source>
</evidence>
<sequence>MVEERPSSPKFFSVAFFLVVLVLQFGGGRTVPQIPNEQYQPNIYIPQAPTDFSHPPEAGREFSQPTAPAVNQVPLQEEHHNERADYENQPNDEDYLNPAERPRGRPYAGSFAEEIDGATGEEDPEKSIPGSPEQDYPVFEEIPRTSFSCRDKPVPAYYADVEARCQVFHICDVGGHKHSFLCPNGSVFNQKYLVCDWWYDFACENAENLFSKQLLDATATTPNDRQTFPNDRQTFSDAAQTFSNDGQLIYSQNPTGDYNVNQGFLNPGLPQTQLDIPQQVYTGNYYVPQNDIFHGAETGFPGRDLIHANSENARKNDENNVNNTGNVNTNNEGLNNGDNNQNNNNNVANLNTGNVNNNANLNNGELKNANLNNGELNNANFNNGNTNNGNLNHENVNIRNYNNNANSNNGNLNYGGNFNNGNANFNTRDLNVAGSNQGNFNNNGNLNNENFKAGSYNNENLNITYNNQNVDKKGGEINYNTGDSNSKNPARSYIEGKNLDNFQNRQDEPPRNRKQYKVGRRRNDNNSKLSTTQSTLSTGEKIPDKTQVYPEKVHSYPVGASVGEIHEQGPKNIVNDSVALQRNNNNENNYYNNEQRENGNSFQANVNSFNQPTPNTQYVPPSNTFREANNNFQNNQYTV</sequence>
<dbReference type="PROSITE" id="PS50940">
    <property type="entry name" value="CHIT_BIND_II"/>
    <property type="match status" value="1"/>
</dbReference>
<feature type="region of interest" description="Disordered" evidence="1">
    <location>
        <begin position="46"/>
        <end position="108"/>
    </location>
</feature>
<evidence type="ECO:0000313" key="4">
    <source>
        <dbReference type="EMBL" id="AWK28266.1"/>
    </source>
</evidence>
<dbReference type="PANTHER" id="PTHR22933">
    <property type="entry name" value="FI18007P1-RELATED"/>
    <property type="match status" value="1"/>
</dbReference>
<feature type="compositionally biased region" description="Low complexity" evidence="1">
    <location>
        <begin position="527"/>
        <end position="538"/>
    </location>
</feature>
<feature type="signal peptide" evidence="2">
    <location>
        <begin position="1"/>
        <end position="30"/>
    </location>
</feature>
<protein>
    <submittedName>
        <fullName evidence="4">Cuticular protein</fullName>
    </submittedName>
</protein>
<feature type="domain" description="Chitin-binding type-2" evidence="3">
    <location>
        <begin position="146"/>
        <end position="205"/>
    </location>
</feature>
<reference evidence="4" key="1">
    <citation type="submission" date="2017-09" db="EMBL/GenBank/DDBJ databases">
        <authorList>
            <person name="Ehlers B."/>
            <person name="Leendertz F.H."/>
        </authorList>
    </citation>
    <scope>NUCLEOTIDE SEQUENCE</scope>
    <source>
        <strain evidence="4">NlugCPAP1-L</strain>
    </source>
</reference>
<feature type="region of interest" description="Disordered" evidence="1">
    <location>
        <begin position="499"/>
        <end position="545"/>
    </location>
</feature>
<dbReference type="EMBL" id="MF942743">
    <property type="protein sequence ID" value="AWK28266.1"/>
    <property type="molecule type" value="mRNA"/>
</dbReference>
<keyword evidence="2" id="KW-0732">Signal</keyword>
<feature type="region of interest" description="Disordered" evidence="1">
    <location>
        <begin position="312"/>
        <end position="392"/>
    </location>
</feature>
<proteinExistence type="evidence at transcript level"/>
<evidence type="ECO:0000256" key="1">
    <source>
        <dbReference type="SAM" id="MobiDB-lite"/>
    </source>
</evidence>
<feature type="chain" id="PRO_5015565000" evidence="2">
    <location>
        <begin position="31"/>
        <end position="639"/>
    </location>
</feature>
<organism evidence="4">
    <name type="scientific">Nilaparvata lugens</name>
    <name type="common">Brown planthopper</name>
    <dbReference type="NCBI Taxonomy" id="108931"/>
    <lineage>
        <taxon>Eukaryota</taxon>
        <taxon>Metazoa</taxon>
        <taxon>Ecdysozoa</taxon>
        <taxon>Arthropoda</taxon>
        <taxon>Hexapoda</taxon>
        <taxon>Insecta</taxon>
        <taxon>Pterygota</taxon>
        <taxon>Neoptera</taxon>
        <taxon>Paraneoptera</taxon>
        <taxon>Hemiptera</taxon>
        <taxon>Auchenorrhyncha</taxon>
        <taxon>Fulgoroidea</taxon>
        <taxon>Delphacidae</taxon>
        <taxon>Delphacinae</taxon>
        <taxon>Nilaparvata</taxon>
    </lineage>
</organism>
<dbReference type="Pfam" id="PF01607">
    <property type="entry name" value="CBM_14"/>
    <property type="match status" value="1"/>
</dbReference>
<feature type="region of interest" description="Disordered" evidence="1">
    <location>
        <begin position="474"/>
        <end position="493"/>
    </location>
</feature>
<dbReference type="Gene3D" id="2.170.140.10">
    <property type="entry name" value="Chitin binding domain"/>
    <property type="match status" value="1"/>
</dbReference>
<dbReference type="OrthoDB" id="10052888at2759"/>
<dbReference type="InterPro" id="IPR052976">
    <property type="entry name" value="Scoloptoxin-like"/>
</dbReference>
<feature type="compositionally biased region" description="Basic and acidic residues" evidence="1">
    <location>
        <begin position="76"/>
        <end position="86"/>
    </location>
</feature>
<dbReference type="PANTHER" id="PTHR22933:SF43">
    <property type="entry name" value="LP10131P"/>
    <property type="match status" value="1"/>
</dbReference>
<name>A0A2S1ZS30_NILLU</name>
<dbReference type="AlphaFoldDB" id="A0A2S1ZS30"/>
<feature type="compositionally biased region" description="Polar residues" evidence="1">
    <location>
        <begin position="478"/>
        <end position="489"/>
    </location>
</feature>
<dbReference type="InterPro" id="IPR036508">
    <property type="entry name" value="Chitin-bd_dom_sf"/>
</dbReference>
<reference evidence="4" key="2">
    <citation type="journal article" date="2018" name="Proc. Natl. Acad. Sci. U.S.A.">
        <title>A comprehensive omics analysis and functional survey of cuticular proteins in the brown planthopper.</title>
        <authorList>
            <person name="Pan P.L."/>
            <person name="Ye Y.X."/>
            <person name="Lou Y.H."/>
            <person name="Lu J.B."/>
            <person name="Cheng C."/>
            <person name="Shen Y."/>
            <person name="Moussian B."/>
            <person name="Zhang C.X."/>
        </authorList>
    </citation>
    <scope>NUCLEOTIDE SEQUENCE</scope>
    <source>
        <strain evidence="4">NlugCPAP1-L</strain>
    </source>
</reference>
<feature type="compositionally biased region" description="Low complexity" evidence="1">
    <location>
        <begin position="319"/>
        <end position="392"/>
    </location>
</feature>
<dbReference type="SUPFAM" id="SSF57625">
    <property type="entry name" value="Invertebrate chitin-binding proteins"/>
    <property type="match status" value="1"/>
</dbReference>
<dbReference type="InterPro" id="IPR002557">
    <property type="entry name" value="Chitin-bd_dom"/>
</dbReference>
<dbReference type="GO" id="GO:0005576">
    <property type="term" value="C:extracellular region"/>
    <property type="evidence" value="ECO:0007669"/>
    <property type="project" value="InterPro"/>
</dbReference>
<accession>A0A2S1ZS30</accession>